<dbReference type="Pfam" id="PF12548">
    <property type="entry name" value="DUF3740"/>
    <property type="match status" value="1"/>
</dbReference>
<organism evidence="3 4">
    <name type="scientific">Elysia chlorotica</name>
    <name type="common">Eastern emerald elysia</name>
    <name type="synonym">Sea slug</name>
    <dbReference type="NCBI Taxonomy" id="188477"/>
    <lineage>
        <taxon>Eukaryota</taxon>
        <taxon>Metazoa</taxon>
        <taxon>Spiralia</taxon>
        <taxon>Lophotrochozoa</taxon>
        <taxon>Mollusca</taxon>
        <taxon>Gastropoda</taxon>
        <taxon>Heterobranchia</taxon>
        <taxon>Euthyneura</taxon>
        <taxon>Panpulmonata</taxon>
        <taxon>Sacoglossa</taxon>
        <taxon>Placobranchoidea</taxon>
        <taxon>Plakobranchidae</taxon>
        <taxon>Elysia</taxon>
    </lineage>
</organism>
<keyword evidence="4" id="KW-1185">Reference proteome</keyword>
<accession>A0A433U2N1</accession>
<feature type="region of interest" description="Disordered" evidence="1">
    <location>
        <begin position="17"/>
        <end position="47"/>
    </location>
</feature>
<feature type="non-terminal residue" evidence="3">
    <location>
        <position position="188"/>
    </location>
</feature>
<feature type="domain" description="Extracellular sulfatase C-terminal" evidence="2">
    <location>
        <begin position="74"/>
        <end position="143"/>
    </location>
</feature>
<dbReference type="Proteomes" id="UP000271974">
    <property type="component" value="Unassembled WGS sequence"/>
</dbReference>
<protein>
    <recommendedName>
        <fullName evidence="2">Extracellular sulfatase C-terminal domain-containing protein</fullName>
    </recommendedName>
</protein>
<evidence type="ECO:0000259" key="2">
    <source>
        <dbReference type="Pfam" id="PF12548"/>
    </source>
</evidence>
<dbReference type="STRING" id="188477.A0A433U2N1"/>
<evidence type="ECO:0000313" key="4">
    <source>
        <dbReference type="Proteomes" id="UP000271974"/>
    </source>
</evidence>
<feature type="region of interest" description="Disordered" evidence="1">
    <location>
        <begin position="135"/>
        <end position="175"/>
    </location>
</feature>
<proteinExistence type="predicted"/>
<comment type="caution">
    <text evidence="3">The sequence shown here is derived from an EMBL/GenBank/DDBJ whole genome shotgun (WGS) entry which is preliminary data.</text>
</comment>
<dbReference type="InterPro" id="IPR024609">
    <property type="entry name" value="Extracellular_sulfatase_C"/>
</dbReference>
<name>A0A433U2N1_ELYCH</name>
<dbReference type="AlphaFoldDB" id="A0A433U2N1"/>
<feature type="compositionally biased region" description="Acidic residues" evidence="1">
    <location>
        <begin position="142"/>
        <end position="154"/>
    </location>
</feature>
<dbReference type="EMBL" id="RQTK01000094">
    <property type="protein sequence ID" value="RUS88018.1"/>
    <property type="molecule type" value="Genomic_DNA"/>
</dbReference>
<feature type="compositionally biased region" description="Basic residues" evidence="1">
    <location>
        <begin position="24"/>
        <end position="47"/>
    </location>
</feature>
<feature type="compositionally biased region" description="Low complexity" evidence="1">
    <location>
        <begin position="155"/>
        <end position="168"/>
    </location>
</feature>
<gene>
    <name evidence="3" type="ORF">EGW08_004184</name>
</gene>
<evidence type="ECO:0000256" key="1">
    <source>
        <dbReference type="SAM" id="MobiDB-lite"/>
    </source>
</evidence>
<sequence length="188" mass="20832">MVATACGAAGIAEEHIVGGGGGRRGGRKSGRAQRRRQQKRNKRHLNRGLRLRSLRQRRSAGEHGDHSLSLPVEFSGLESLFDRRCRILANETILCDLDIYQKPSEWALHKEKIDAMIREYRKALDDLRDIRRHLREQRPAEDDTDDESDGDVTETDTWTPGTDGTSGDASGGVGGACLCDEAGRVVAR</sequence>
<reference evidence="3 4" key="1">
    <citation type="submission" date="2019-01" db="EMBL/GenBank/DDBJ databases">
        <title>A draft genome assembly of the solar-powered sea slug Elysia chlorotica.</title>
        <authorList>
            <person name="Cai H."/>
            <person name="Li Q."/>
            <person name="Fang X."/>
            <person name="Li J."/>
            <person name="Curtis N.E."/>
            <person name="Altenburger A."/>
            <person name="Shibata T."/>
            <person name="Feng M."/>
            <person name="Maeda T."/>
            <person name="Schwartz J.A."/>
            <person name="Shigenobu S."/>
            <person name="Lundholm N."/>
            <person name="Nishiyama T."/>
            <person name="Yang H."/>
            <person name="Hasebe M."/>
            <person name="Li S."/>
            <person name="Pierce S.K."/>
            <person name="Wang J."/>
        </authorList>
    </citation>
    <scope>NUCLEOTIDE SEQUENCE [LARGE SCALE GENOMIC DNA]</scope>
    <source>
        <strain evidence="3">EC2010</strain>
        <tissue evidence="3">Whole organism of an adult</tissue>
    </source>
</reference>
<evidence type="ECO:0000313" key="3">
    <source>
        <dbReference type="EMBL" id="RUS88018.1"/>
    </source>
</evidence>